<protein>
    <submittedName>
        <fullName evidence="17">Eag protein</fullName>
    </submittedName>
</protein>
<keyword evidence="2" id="KW-0813">Transport</keyword>
<feature type="transmembrane region" description="Helical" evidence="15">
    <location>
        <begin position="317"/>
        <end position="340"/>
    </location>
</feature>
<keyword evidence="5" id="KW-0107">Calcium channel</keyword>
<keyword evidence="11 15" id="KW-0472">Membrane</keyword>
<evidence type="ECO:0000256" key="15">
    <source>
        <dbReference type="SAM" id="Phobius"/>
    </source>
</evidence>
<dbReference type="GO" id="GO:0005509">
    <property type="term" value="F:calcium ion binding"/>
    <property type="evidence" value="ECO:0007669"/>
    <property type="project" value="InterPro"/>
</dbReference>
<sequence>MAAQDPNQLAVDLPDRLHVASDKWQELATTADACRSKSPAFASDSQASAALSSSGEFSSKRLRRRQASMGGDFITAAPTSAALPDAKVRRWATYIVDNNFNANSLAVVVLFDAYLTAYDIDARAAGHETSAFIRTCSDLCLLLYTLEIPLLLFVRGRRILKDWMVLLDIVIILCGFAEWLLTNLGDALTSRININVLRPLRLARIIRLMQFLRKTRSLKELRKLVTMLATCMKTLVWSFLFGFVVMTMWAMLMVEMVNDLILDVASRTDVFDECGEQCLQAASSVMNANLLLFKTVVAGDSWGLIAVPVIQDYPATAIIFVGSLLTLVFGVLQLIVAVVVDTFAEVRENDVINLAEELEHSLKNDRKYLQKIFDRLDESGTGELTLQNLMDGARRDAEFQSRLRVMDIDEVDLQQLFEMIDADGSGAIEAAEFIAPLSRWVRDSKTAPRFIKYNLQQTMQTQEELLKLSQYSFAIMNQRIQELENILKRRLDSPGGYSGIHEPLEPHQPAEPLDEDSKHRAEADAEELETAWKDLPDLQVGEDFNLEQPNDSARDLLQFSGEGPRKNKDAGRFRVDRAESPQTPDHQTPGLRSDASASELGHALRETMHALERSLASATEAALQQSFAVAERVLQDHLAFPYERRSRSRRRSSKHEAAGSSSISQTVSMKSVEELWPDLSTRASKMEAARRKSVTDKLWSTSQKGCAPERLAVGYGFYLHVYADPAAVIYQVRQVKKFFPDSPIYAMSDGGLDFSKLCAEEGCKFVLCPPANDRWHPWPFFRRLWDAANSLPVKYIIMLEPDNTVHGYPKRPPGADLGGLLVQGRSFGLVRYVEKLAQQRAPGFKWTKQSMSSGLCGGAYFRREAVLDALSDENMMRLDWNYLGDRLSKEIFSSDFAMQYAFAARGWRIEPWEETAQMDKHPDLPLTGAKDAAFRHYCSCYPGGKPTYNLKVAKSDEKLFKGGGFQMTSGPYSSSVCQVCYNFTRYVQIWGSAHCTNTIPFQLSEKLLKRHHPEMETKPCTLDWLCEVGKMRGRGVDVSGPTATIDPQARYLLLELPSATCPDGTKSVESVGECKAAAAKLAKMLAYEDEIYQENDPRGCVFRVPDNDMYFNDAEEGRENSARRLVCRASS</sequence>
<evidence type="ECO:0000256" key="7">
    <source>
        <dbReference type="ARBA" id="ARBA00022837"/>
    </source>
</evidence>
<evidence type="ECO:0000256" key="10">
    <source>
        <dbReference type="ARBA" id="ARBA00023065"/>
    </source>
</evidence>
<keyword evidence="8" id="KW-0851">Voltage-gated channel</keyword>
<feature type="domain" description="EF-hand" evidence="16">
    <location>
        <begin position="364"/>
        <end position="399"/>
    </location>
</feature>
<accession>A0A812VB56</accession>
<proteinExistence type="predicted"/>
<evidence type="ECO:0000256" key="2">
    <source>
        <dbReference type="ARBA" id="ARBA00022448"/>
    </source>
</evidence>
<evidence type="ECO:0000256" key="5">
    <source>
        <dbReference type="ARBA" id="ARBA00022673"/>
    </source>
</evidence>
<keyword evidence="10" id="KW-0406">Ion transport</keyword>
<dbReference type="Gene3D" id="1.20.120.350">
    <property type="entry name" value="Voltage-gated potassium channels. Chain C"/>
    <property type="match status" value="1"/>
</dbReference>
<evidence type="ECO:0000256" key="14">
    <source>
        <dbReference type="SAM" id="MobiDB-lite"/>
    </source>
</evidence>
<evidence type="ECO:0000256" key="3">
    <source>
        <dbReference type="ARBA" id="ARBA00022553"/>
    </source>
</evidence>
<evidence type="ECO:0000256" key="8">
    <source>
        <dbReference type="ARBA" id="ARBA00022882"/>
    </source>
</evidence>
<evidence type="ECO:0000256" key="12">
    <source>
        <dbReference type="ARBA" id="ARBA00023180"/>
    </source>
</evidence>
<keyword evidence="13" id="KW-0407">Ion channel</keyword>
<name>A0A812VB56_SYMPI</name>
<keyword evidence="7" id="KW-0106">Calcium</keyword>
<evidence type="ECO:0000313" key="18">
    <source>
        <dbReference type="Proteomes" id="UP000649617"/>
    </source>
</evidence>
<dbReference type="PANTHER" id="PTHR45628">
    <property type="entry name" value="VOLTAGE-DEPENDENT CALCIUM CHANNEL TYPE A SUBUNIT ALPHA-1"/>
    <property type="match status" value="1"/>
</dbReference>
<dbReference type="SUPFAM" id="SSF81324">
    <property type="entry name" value="Voltage-gated potassium channels"/>
    <property type="match status" value="1"/>
</dbReference>
<dbReference type="AlphaFoldDB" id="A0A812VB56"/>
<dbReference type="InterPro" id="IPR011992">
    <property type="entry name" value="EF-hand-dom_pair"/>
</dbReference>
<dbReference type="PANTHER" id="PTHR45628:SF7">
    <property type="entry name" value="VOLTAGE-DEPENDENT CALCIUM CHANNEL TYPE A SUBUNIT ALPHA-1"/>
    <property type="match status" value="1"/>
</dbReference>
<evidence type="ECO:0000256" key="4">
    <source>
        <dbReference type="ARBA" id="ARBA00022568"/>
    </source>
</evidence>
<feature type="transmembrane region" description="Helical" evidence="15">
    <location>
        <begin position="224"/>
        <end position="252"/>
    </location>
</feature>
<gene>
    <name evidence="17" type="primary">eag</name>
    <name evidence="17" type="ORF">SPIL2461_LOCUS16229</name>
</gene>
<feature type="transmembrane region" description="Helical" evidence="15">
    <location>
        <begin position="291"/>
        <end position="310"/>
    </location>
</feature>
<dbReference type="EMBL" id="CAJNIZ010041890">
    <property type="protein sequence ID" value="CAE7618395.1"/>
    <property type="molecule type" value="Genomic_DNA"/>
</dbReference>
<evidence type="ECO:0000256" key="1">
    <source>
        <dbReference type="ARBA" id="ARBA00004141"/>
    </source>
</evidence>
<organism evidence="17 18">
    <name type="scientific">Symbiodinium pilosum</name>
    <name type="common">Dinoflagellate</name>
    <dbReference type="NCBI Taxonomy" id="2952"/>
    <lineage>
        <taxon>Eukaryota</taxon>
        <taxon>Sar</taxon>
        <taxon>Alveolata</taxon>
        <taxon>Dinophyceae</taxon>
        <taxon>Suessiales</taxon>
        <taxon>Symbiodiniaceae</taxon>
        <taxon>Symbiodinium</taxon>
    </lineage>
</organism>
<dbReference type="Gene3D" id="1.10.287.70">
    <property type="match status" value="1"/>
</dbReference>
<dbReference type="OrthoDB" id="423175at2759"/>
<evidence type="ECO:0000256" key="6">
    <source>
        <dbReference type="ARBA" id="ARBA00022692"/>
    </source>
</evidence>
<dbReference type="SMART" id="SM00054">
    <property type="entry name" value="EFh"/>
    <property type="match status" value="2"/>
</dbReference>
<dbReference type="PROSITE" id="PS50222">
    <property type="entry name" value="EF_HAND_2"/>
    <property type="match status" value="2"/>
</dbReference>
<dbReference type="Proteomes" id="UP000649617">
    <property type="component" value="Unassembled WGS sequence"/>
</dbReference>
<reference evidence="17" key="1">
    <citation type="submission" date="2021-02" db="EMBL/GenBank/DDBJ databases">
        <authorList>
            <person name="Dougan E. K."/>
            <person name="Rhodes N."/>
            <person name="Thang M."/>
            <person name="Chan C."/>
        </authorList>
    </citation>
    <scope>NUCLEOTIDE SEQUENCE</scope>
</reference>
<dbReference type="SUPFAM" id="SSF47473">
    <property type="entry name" value="EF-hand"/>
    <property type="match status" value="1"/>
</dbReference>
<dbReference type="GO" id="GO:0008331">
    <property type="term" value="F:high voltage-gated calcium channel activity"/>
    <property type="evidence" value="ECO:0007669"/>
    <property type="project" value="TreeGrafter"/>
</dbReference>
<feature type="transmembrane region" description="Helical" evidence="15">
    <location>
        <begin position="163"/>
        <end position="181"/>
    </location>
</feature>
<dbReference type="CDD" id="cd00051">
    <property type="entry name" value="EFh"/>
    <property type="match status" value="1"/>
</dbReference>
<feature type="region of interest" description="Disordered" evidence="14">
    <location>
        <begin position="643"/>
        <end position="666"/>
    </location>
</feature>
<dbReference type="InterPro" id="IPR018247">
    <property type="entry name" value="EF_Hand_1_Ca_BS"/>
</dbReference>
<dbReference type="InterPro" id="IPR005821">
    <property type="entry name" value="Ion_trans_dom"/>
</dbReference>
<dbReference type="GO" id="GO:0098703">
    <property type="term" value="P:calcium ion import across plasma membrane"/>
    <property type="evidence" value="ECO:0007669"/>
    <property type="project" value="TreeGrafter"/>
</dbReference>
<keyword evidence="18" id="KW-1185">Reference proteome</keyword>
<evidence type="ECO:0000313" key="17">
    <source>
        <dbReference type="EMBL" id="CAE7618395.1"/>
    </source>
</evidence>
<keyword evidence="6 15" id="KW-0812">Transmembrane</keyword>
<dbReference type="PROSITE" id="PS00018">
    <property type="entry name" value="EF_HAND_1"/>
    <property type="match status" value="1"/>
</dbReference>
<dbReference type="GO" id="GO:0005891">
    <property type="term" value="C:voltage-gated calcium channel complex"/>
    <property type="evidence" value="ECO:0007669"/>
    <property type="project" value="TreeGrafter"/>
</dbReference>
<dbReference type="InterPro" id="IPR050599">
    <property type="entry name" value="VDCC_alpha-1_subunit"/>
</dbReference>
<keyword evidence="9 15" id="KW-1133">Transmembrane helix</keyword>
<evidence type="ECO:0000259" key="16">
    <source>
        <dbReference type="PROSITE" id="PS50222"/>
    </source>
</evidence>
<keyword evidence="12" id="KW-0325">Glycoprotein</keyword>
<evidence type="ECO:0000256" key="13">
    <source>
        <dbReference type="ARBA" id="ARBA00023303"/>
    </source>
</evidence>
<dbReference type="Gene3D" id="1.10.238.10">
    <property type="entry name" value="EF-hand"/>
    <property type="match status" value="1"/>
</dbReference>
<feature type="region of interest" description="Disordered" evidence="14">
    <location>
        <begin position="494"/>
        <end position="527"/>
    </location>
</feature>
<comment type="caution">
    <text evidence="17">The sequence shown here is derived from an EMBL/GenBank/DDBJ whole genome shotgun (WGS) entry which is preliminary data.</text>
</comment>
<dbReference type="InterPro" id="IPR002048">
    <property type="entry name" value="EF_hand_dom"/>
</dbReference>
<keyword evidence="3" id="KW-0597">Phosphoprotein</keyword>
<dbReference type="Pfam" id="PF00520">
    <property type="entry name" value="Ion_trans"/>
    <property type="match status" value="1"/>
</dbReference>
<keyword evidence="4" id="KW-0109">Calcium transport</keyword>
<evidence type="ECO:0000256" key="11">
    <source>
        <dbReference type="ARBA" id="ARBA00023136"/>
    </source>
</evidence>
<dbReference type="InterPro" id="IPR027359">
    <property type="entry name" value="Volt_channel_dom_sf"/>
</dbReference>
<evidence type="ECO:0000256" key="9">
    <source>
        <dbReference type="ARBA" id="ARBA00022989"/>
    </source>
</evidence>
<comment type="subcellular location">
    <subcellularLocation>
        <location evidence="1">Membrane</location>
        <topology evidence="1">Multi-pass membrane protein</topology>
    </subcellularLocation>
</comment>
<feature type="domain" description="EF-hand" evidence="16">
    <location>
        <begin position="408"/>
        <end position="443"/>
    </location>
</feature>